<proteinExistence type="predicted"/>
<organism evidence="2 3">
    <name type="scientific">Tritrichomonas musculus</name>
    <dbReference type="NCBI Taxonomy" id="1915356"/>
    <lineage>
        <taxon>Eukaryota</taxon>
        <taxon>Metamonada</taxon>
        <taxon>Parabasalia</taxon>
        <taxon>Tritrichomonadida</taxon>
        <taxon>Tritrichomonadidae</taxon>
        <taxon>Tritrichomonas</taxon>
    </lineage>
</organism>
<feature type="transmembrane region" description="Helical" evidence="1">
    <location>
        <begin position="415"/>
        <end position="431"/>
    </location>
</feature>
<feature type="transmembrane region" description="Helical" evidence="1">
    <location>
        <begin position="498"/>
        <end position="520"/>
    </location>
</feature>
<evidence type="ECO:0000313" key="2">
    <source>
        <dbReference type="EMBL" id="KAK8889470.1"/>
    </source>
</evidence>
<keyword evidence="3" id="KW-1185">Reference proteome</keyword>
<gene>
    <name evidence="2" type="ORF">M9Y10_034217</name>
</gene>
<keyword evidence="1" id="KW-0812">Transmembrane</keyword>
<feature type="transmembrane region" description="Helical" evidence="1">
    <location>
        <begin position="151"/>
        <end position="170"/>
    </location>
</feature>
<evidence type="ECO:0000256" key="1">
    <source>
        <dbReference type="SAM" id="Phobius"/>
    </source>
</evidence>
<feature type="transmembrane region" description="Helical" evidence="1">
    <location>
        <begin position="29"/>
        <end position="50"/>
    </location>
</feature>
<feature type="transmembrane region" description="Helical" evidence="1">
    <location>
        <begin position="270"/>
        <end position="289"/>
    </location>
</feature>
<feature type="transmembrane region" description="Helical" evidence="1">
    <location>
        <begin position="88"/>
        <end position="108"/>
    </location>
</feature>
<comment type="caution">
    <text evidence="2">The sequence shown here is derived from an EMBL/GenBank/DDBJ whole genome shotgun (WGS) entry which is preliminary data.</text>
</comment>
<dbReference type="Proteomes" id="UP001470230">
    <property type="component" value="Unassembled WGS sequence"/>
</dbReference>
<dbReference type="EMBL" id="JAPFFF010000005">
    <property type="protein sequence ID" value="KAK8889470.1"/>
    <property type="molecule type" value="Genomic_DNA"/>
</dbReference>
<feature type="transmembrane region" description="Helical" evidence="1">
    <location>
        <begin position="176"/>
        <end position="197"/>
    </location>
</feature>
<name>A0ABR2KEB7_9EUKA</name>
<keyword evidence="1" id="KW-1133">Transmembrane helix</keyword>
<sequence>MICSLIVTSSIWLGYEIINLLSPPSWDQITVLAGAIPVGFGISTWIYYFIQLFHNLNPFIGFIISILYFLISFYIHSINHKLIRIRKFSTEFIILFALLFIMYLILISQTFLKNGIESSATSYSDLPFHLSLISSFAYGYNSRTSKKQTPFYAGAELCYPIVADYFSAILVSCGRASLRVSLAIPTILLLFSLTIALYDLSRQFSKLKYVPEISIIFFFLACGTGWRYFFIKRCHDNINTNYVHTFCEDTYTFWIHSLIHFLIPQRSGMFSTPISVLITSLLISIVSDIPKSHKTALLAGIMMGLIPMMSAHSYIGVGEYAIFVCLFNFPFKQVSKWFETIKTWCFFGIPAILISIPQIIWLTREKRSNFFIIQPIHKETDSSTFGFFKVWWSSLGAFAFLSLISVWIFHNRAQNMMYLPSVCVWIVSNIIRYQPGAMDNTKVFIVAWYPLACAAVSNFIIVLWVKSNEKTESVNFYSHQNNSRRKDKMSQFFNINNVFIKIAIIIVIIGFCFGSIICIYRAMAYSFPMFNQEEKNLGIWMTENTPKDAVMMCGGWGQNPVMAIGGRLVTLGYPGWVWTHGLNYESRMAEQRTMNTYKEDESLFLPLNIKYVMSQHQDESKNLKWNTPSPYSRWIHIINLNTLQIYRRLNNVEKNVDYIKDLL</sequence>
<evidence type="ECO:0008006" key="4">
    <source>
        <dbReference type="Google" id="ProtNLM"/>
    </source>
</evidence>
<feature type="transmembrane region" description="Helical" evidence="1">
    <location>
        <begin position="341"/>
        <end position="363"/>
    </location>
</feature>
<accession>A0ABR2KEB7</accession>
<keyword evidence="1" id="KW-0472">Membrane</keyword>
<feature type="transmembrane region" description="Helical" evidence="1">
    <location>
        <begin position="384"/>
        <end position="409"/>
    </location>
</feature>
<reference evidence="2 3" key="1">
    <citation type="submission" date="2024-04" db="EMBL/GenBank/DDBJ databases">
        <title>Tritrichomonas musculus Genome.</title>
        <authorList>
            <person name="Alves-Ferreira E."/>
            <person name="Grigg M."/>
            <person name="Lorenzi H."/>
            <person name="Galac M."/>
        </authorList>
    </citation>
    <scope>NUCLEOTIDE SEQUENCE [LARGE SCALE GENOMIC DNA]</scope>
    <source>
        <strain evidence="2 3">EAF2021</strain>
    </source>
</reference>
<feature type="transmembrane region" description="Helical" evidence="1">
    <location>
        <begin position="56"/>
        <end position="76"/>
    </location>
</feature>
<feature type="transmembrane region" description="Helical" evidence="1">
    <location>
        <begin position="443"/>
        <end position="465"/>
    </location>
</feature>
<protein>
    <recommendedName>
        <fullName evidence="4">Glycosyltransferase RgtA/B/C/D-like domain-containing protein</fullName>
    </recommendedName>
</protein>
<feature type="transmembrane region" description="Helical" evidence="1">
    <location>
        <begin position="209"/>
        <end position="229"/>
    </location>
</feature>
<evidence type="ECO:0000313" key="3">
    <source>
        <dbReference type="Proteomes" id="UP001470230"/>
    </source>
</evidence>
<feature type="transmembrane region" description="Helical" evidence="1">
    <location>
        <begin position="296"/>
        <end position="329"/>
    </location>
</feature>